<accession>A0A0B6Y8P4</accession>
<proteinExistence type="predicted"/>
<evidence type="ECO:0000313" key="1">
    <source>
        <dbReference type="EMBL" id="CEK52707.1"/>
    </source>
</evidence>
<sequence>MHSTSVDPDEAKQFINEALKVRAKRRQLILEHQEKELQPLTFLKPLTPFTWKNVGKQLIDLYDYAVGSDPPKSLALEVDLRDYFFLDHLAFLGESVTQGK</sequence>
<name>A0A0B6Y8P4_9EUPU</name>
<dbReference type="AlphaFoldDB" id="A0A0B6Y8P4"/>
<feature type="non-terminal residue" evidence="1">
    <location>
        <position position="100"/>
    </location>
</feature>
<gene>
    <name evidence="1" type="primary">ORF17769</name>
</gene>
<dbReference type="EMBL" id="HACG01005842">
    <property type="protein sequence ID" value="CEK52707.1"/>
    <property type="molecule type" value="Transcribed_RNA"/>
</dbReference>
<protein>
    <submittedName>
        <fullName evidence="1">Uncharacterized protein</fullName>
    </submittedName>
</protein>
<reference evidence="1" key="1">
    <citation type="submission" date="2014-12" db="EMBL/GenBank/DDBJ databases">
        <title>Insight into the proteome of Arion vulgaris.</title>
        <authorList>
            <person name="Aradska J."/>
            <person name="Bulat T."/>
            <person name="Smidak R."/>
            <person name="Sarate P."/>
            <person name="Gangsoo J."/>
            <person name="Sialana F."/>
            <person name="Bilban M."/>
            <person name="Lubec G."/>
        </authorList>
    </citation>
    <scope>NUCLEOTIDE SEQUENCE</scope>
    <source>
        <tissue evidence="1">Skin</tissue>
    </source>
</reference>
<organism evidence="1">
    <name type="scientific">Arion vulgaris</name>
    <dbReference type="NCBI Taxonomy" id="1028688"/>
    <lineage>
        <taxon>Eukaryota</taxon>
        <taxon>Metazoa</taxon>
        <taxon>Spiralia</taxon>
        <taxon>Lophotrochozoa</taxon>
        <taxon>Mollusca</taxon>
        <taxon>Gastropoda</taxon>
        <taxon>Heterobranchia</taxon>
        <taxon>Euthyneura</taxon>
        <taxon>Panpulmonata</taxon>
        <taxon>Eupulmonata</taxon>
        <taxon>Stylommatophora</taxon>
        <taxon>Helicina</taxon>
        <taxon>Arionoidea</taxon>
        <taxon>Arionidae</taxon>
        <taxon>Arion</taxon>
    </lineage>
</organism>